<reference evidence="2 3" key="1">
    <citation type="submission" date="2018-10" db="EMBL/GenBank/DDBJ databases">
        <title>A high-quality apple genome assembly.</title>
        <authorList>
            <person name="Hu J."/>
        </authorList>
    </citation>
    <scope>NUCLEOTIDE SEQUENCE [LARGE SCALE GENOMIC DNA]</scope>
    <source>
        <strain evidence="3">cv. HFTH1</strain>
        <tissue evidence="2">Young leaf</tissue>
    </source>
</reference>
<evidence type="ECO:0000313" key="3">
    <source>
        <dbReference type="Proteomes" id="UP000290289"/>
    </source>
</evidence>
<keyword evidence="3" id="KW-1185">Reference proteome</keyword>
<feature type="domain" description="Aminotransferase-like plant mobile" evidence="1">
    <location>
        <begin position="330"/>
        <end position="543"/>
    </location>
</feature>
<gene>
    <name evidence="2" type="ORF">DVH24_022683</name>
</gene>
<dbReference type="EMBL" id="RDQH01000327">
    <property type="protein sequence ID" value="RXI08539.1"/>
    <property type="molecule type" value="Genomic_DNA"/>
</dbReference>
<dbReference type="AlphaFoldDB" id="A0A498KK44"/>
<proteinExistence type="predicted"/>
<feature type="domain" description="Aminotransferase-like plant mobile" evidence="1">
    <location>
        <begin position="178"/>
        <end position="238"/>
    </location>
</feature>
<dbReference type="InterPro" id="IPR019557">
    <property type="entry name" value="AminoTfrase-like_pln_mobile"/>
</dbReference>
<dbReference type="Pfam" id="PF10536">
    <property type="entry name" value="PMD"/>
    <property type="match status" value="2"/>
</dbReference>
<accession>A0A498KK44</accession>
<protein>
    <recommendedName>
        <fullName evidence="1">Aminotransferase-like plant mobile domain-containing protein</fullName>
    </recommendedName>
</protein>
<evidence type="ECO:0000259" key="1">
    <source>
        <dbReference type="Pfam" id="PF10536"/>
    </source>
</evidence>
<dbReference type="Proteomes" id="UP000290289">
    <property type="component" value="Chromosome 1"/>
</dbReference>
<dbReference type="GO" id="GO:0010073">
    <property type="term" value="P:meristem maintenance"/>
    <property type="evidence" value="ECO:0007669"/>
    <property type="project" value="InterPro"/>
</dbReference>
<dbReference type="PANTHER" id="PTHR46033">
    <property type="entry name" value="PROTEIN MAIN-LIKE 2"/>
    <property type="match status" value="1"/>
</dbReference>
<comment type="caution">
    <text evidence="2">The sequence shown here is derived from an EMBL/GenBank/DDBJ whole genome shotgun (WGS) entry which is preliminary data.</text>
</comment>
<dbReference type="InterPro" id="IPR044824">
    <property type="entry name" value="MAIN-like"/>
</dbReference>
<name>A0A498KK44_MALDO</name>
<evidence type="ECO:0000313" key="2">
    <source>
        <dbReference type="EMBL" id="RXI08539.1"/>
    </source>
</evidence>
<dbReference type="PANTHER" id="PTHR46033:SF80">
    <property type="entry name" value="PROTEIN MAIN-LIKE 2-LIKE"/>
    <property type="match status" value="1"/>
</dbReference>
<sequence length="931" mass="104993">MYRRQVMPIYRCPKKALEFVTWGKMEGTNTNGQICTQRAVDKAGKEFATGLGYRRSSPLVSLNYNFSFSDPPTWFLPSKVNSGHLDFVPEDGAIKVGRHQGDLFQAYTLMKVNNEADGDTKFKVDPNFFPLLHRMIREKTDWGLSVKVTGCATFQVGVLEWIETTLRTYASVLRQANIYGAVAVSRYPYKYSSNVWKAFCELWGPLTNTFHQGNGEMSISLYDLKVIGGLPILGAPYEEFIPPNDDLCKKEAYPSTLPELLRIHSQLCKFYGQKHIFWNQWLDHFYRGKIVYAGYGEKNQRMSPNEQKIFKARGILLEVTKEGALAAFLGSKVSLAPTVLGYIYRGLGDIVSCPRGPGFTYISMPVHYIVGWLGEHFPYLYRSRPDDDFPKGYPQLARYAGIEPREVNISQARFIFRSNKSVVYRPTVFVEEKGCSLMDNEDLSDDYFEFLVCVRTAKLPVIIGEHLWLEPYFPNRFARQFGFDQGVPTNNLAFGVSSRQNCSVEAMFEAQTVLLKRNTGSLFYVPCSTHQGICTYWYCKWWRTSCVTYLGISLADIYAIFNKRLLNKKTVFSVSVLRDITPGLRKEFLLSEVGFDKSPGLQAVGQSSSLSKNKNTMADQECKVISESSSPGSSLGSSHDVNFKRARYENPDGPGGVDIETVTAADNFTPEIIPGNLSTPSVKVTNQPCRGKSAAYVSNEVAPSSLQEVTASIHALFGSEVSNFRQGYIIGEVENIFVKLSSCNSPTEILGCHEEVNLVLDVLVPIINILESGRTELEWFVKTVRHIFACASQISDNAKIIDQGNHIRDLLRRHDECLSTKKAFESELNKSIQELKKIEAEELPVKEAEEIARVLRQQYDSGKHAVKRRVSDLKASIERQKKLDVELRQFRADTNEGLLSDVERVEALNKSAEERILNSIASLLHFCSKPE</sequence>
<organism evidence="2 3">
    <name type="scientific">Malus domestica</name>
    <name type="common">Apple</name>
    <name type="synonym">Pyrus malus</name>
    <dbReference type="NCBI Taxonomy" id="3750"/>
    <lineage>
        <taxon>Eukaryota</taxon>
        <taxon>Viridiplantae</taxon>
        <taxon>Streptophyta</taxon>
        <taxon>Embryophyta</taxon>
        <taxon>Tracheophyta</taxon>
        <taxon>Spermatophyta</taxon>
        <taxon>Magnoliopsida</taxon>
        <taxon>eudicotyledons</taxon>
        <taxon>Gunneridae</taxon>
        <taxon>Pentapetalae</taxon>
        <taxon>rosids</taxon>
        <taxon>fabids</taxon>
        <taxon>Rosales</taxon>
        <taxon>Rosaceae</taxon>
        <taxon>Amygdaloideae</taxon>
        <taxon>Maleae</taxon>
        <taxon>Malus</taxon>
    </lineage>
</organism>